<organism evidence="2 3">
    <name type="scientific">Rhodopseudomonas palustris (strain BisB5)</name>
    <dbReference type="NCBI Taxonomy" id="316057"/>
    <lineage>
        <taxon>Bacteria</taxon>
        <taxon>Pseudomonadati</taxon>
        <taxon>Pseudomonadota</taxon>
        <taxon>Alphaproteobacteria</taxon>
        <taxon>Hyphomicrobiales</taxon>
        <taxon>Nitrobacteraceae</taxon>
        <taxon>Rhodopseudomonas</taxon>
    </lineage>
</organism>
<sequence>MTYKQTGRQSLVSRLLAAVILTSIYCFSLVGMTALVTGASTTAAFAQRGDRGDRGRGRGRGNRGRGEYRGDRGRGNAYGDRGRGRGGRPGTCVVTAAGVRMCL</sequence>
<dbReference type="AlphaFoldDB" id="Q13A90"/>
<feature type="region of interest" description="Disordered" evidence="1">
    <location>
        <begin position="45"/>
        <end position="90"/>
    </location>
</feature>
<feature type="compositionally biased region" description="Basic and acidic residues" evidence="1">
    <location>
        <begin position="64"/>
        <end position="74"/>
    </location>
</feature>
<dbReference type="Proteomes" id="UP000001818">
    <property type="component" value="Chromosome"/>
</dbReference>
<evidence type="ECO:0000256" key="1">
    <source>
        <dbReference type="SAM" id="MobiDB-lite"/>
    </source>
</evidence>
<dbReference type="EMBL" id="CP000283">
    <property type="protein sequence ID" value="ABE38999.1"/>
    <property type="molecule type" value="Genomic_DNA"/>
</dbReference>
<accession>Q13A90</accession>
<evidence type="ECO:0000313" key="3">
    <source>
        <dbReference type="Proteomes" id="UP000001818"/>
    </source>
</evidence>
<gene>
    <name evidence="2" type="ordered locus">RPD_1763</name>
</gene>
<dbReference type="BioCyc" id="RPAL316057:RPD_RS08870-MONOMER"/>
<name>Q13A90_RHOPS</name>
<evidence type="ECO:0000313" key="2">
    <source>
        <dbReference type="EMBL" id="ABE38999.1"/>
    </source>
</evidence>
<dbReference type="HOGENOM" id="CLU_160702_0_0_5"/>
<dbReference type="KEGG" id="rpd:RPD_1763"/>
<proteinExistence type="predicted"/>
<reference evidence="2 3" key="1">
    <citation type="submission" date="2006-03" db="EMBL/GenBank/DDBJ databases">
        <title>Complete sequence of Rhodopseudomonas palustris BisB5.</title>
        <authorList>
            <consortium name="US DOE Joint Genome Institute"/>
            <person name="Copeland A."/>
            <person name="Lucas S."/>
            <person name="Lapidus A."/>
            <person name="Barry K."/>
            <person name="Detter J.C."/>
            <person name="Glavina del Rio T."/>
            <person name="Hammon N."/>
            <person name="Israni S."/>
            <person name="Dalin E."/>
            <person name="Tice H."/>
            <person name="Pitluck S."/>
            <person name="Chain P."/>
            <person name="Malfatti S."/>
            <person name="Shin M."/>
            <person name="Vergez L."/>
            <person name="Schmutz J."/>
            <person name="Larimer F."/>
            <person name="Land M."/>
            <person name="Hauser L."/>
            <person name="Pelletier D.A."/>
            <person name="Kyrpides N."/>
            <person name="Lykidis A."/>
            <person name="Oda Y."/>
            <person name="Harwood C.S."/>
            <person name="Richardson P."/>
        </authorList>
    </citation>
    <scope>NUCLEOTIDE SEQUENCE [LARGE SCALE GENOMIC DNA]</scope>
    <source>
        <strain evidence="2 3">BisB5</strain>
    </source>
</reference>
<protein>
    <submittedName>
        <fullName evidence="2">Uncharacterized protein</fullName>
    </submittedName>
</protein>